<dbReference type="AlphaFoldDB" id="A0AAV8T6N3"/>
<evidence type="ECO:0000256" key="4">
    <source>
        <dbReference type="ARBA" id="ARBA00023163"/>
    </source>
</evidence>
<keyword evidence="5" id="KW-0539">Nucleus</keyword>
<evidence type="ECO:0000256" key="6">
    <source>
        <dbReference type="SAM" id="MobiDB-lite"/>
    </source>
</evidence>
<feature type="compositionally biased region" description="Polar residues" evidence="6">
    <location>
        <begin position="36"/>
        <end position="45"/>
    </location>
</feature>
<dbReference type="InterPro" id="IPR011598">
    <property type="entry name" value="bHLH_dom"/>
</dbReference>
<evidence type="ECO:0000313" key="9">
    <source>
        <dbReference type="Proteomes" id="UP001159364"/>
    </source>
</evidence>
<gene>
    <name evidence="8" type="ORF">K2173_007880</name>
</gene>
<organism evidence="8 9">
    <name type="scientific">Erythroxylum novogranatense</name>
    <dbReference type="NCBI Taxonomy" id="1862640"/>
    <lineage>
        <taxon>Eukaryota</taxon>
        <taxon>Viridiplantae</taxon>
        <taxon>Streptophyta</taxon>
        <taxon>Embryophyta</taxon>
        <taxon>Tracheophyta</taxon>
        <taxon>Spermatophyta</taxon>
        <taxon>Magnoliopsida</taxon>
        <taxon>eudicotyledons</taxon>
        <taxon>Gunneridae</taxon>
        <taxon>Pentapetalae</taxon>
        <taxon>rosids</taxon>
        <taxon>fabids</taxon>
        <taxon>Malpighiales</taxon>
        <taxon>Erythroxylaceae</taxon>
        <taxon>Erythroxylum</taxon>
    </lineage>
</organism>
<evidence type="ECO:0000256" key="2">
    <source>
        <dbReference type="ARBA" id="ARBA00023015"/>
    </source>
</evidence>
<comment type="subcellular location">
    <subcellularLocation>
        <location evidence="1">Nucleus</location>
    </subcellularLocation>
</comment>
<dbReference type="Proteomes" id="UP001159364">
    <property type="component" value="Linkage Group LG06"/>
</dbReference>
<dbReference type="GO" id="GO:0003677">
    <property type="term" value="F:DNA binding"/>
    <property type="evidence" value="ECO:0007669"/>
    <property type="project" value="UniProtKB-KW"/>
</dbReference>
<protein>
    <recommendedName>
        <fullName evidence="7">BHLH domain-containing protein</fullName>
    </recommendedName>
</protein>
<dbReference type="EMBL" id="JAIWQS010000006">
    <property type="protein sequence ID" value="KAJ8762441.1"/>
    <property type="molecule type" value="Genomic_DNA"/>
</dbReference>
<dbReference type="SUPFAM" id="SSF47459">
    <property type="entry name" value="HLH, helix-loop-helix DNA-binding domain"/>
    <property type="match status" value="1"/>
</dbReference>
<comment type="caution">
    <text evidence="8">The sequence shown here is derived from an EMBL/GenBank/DDBJ whole genome shotgun (WGS) entry which is preliminary data.</text>
</comment>
<proteinExistence type="predicted"/>
<keyword evidence="9" id="KW-1185">Reference proteome</keyword>
<dbReference type="GO" id="GO:0005634">
    <property type="term" value="C:nucleus"/>
    <property type="evidence" value="ECO:0007669"/>
    <property type="project" value="UniProtKB-SubCell"/>
</dbReference>
<feature type="region of interest" description="Disordered" evidence="6">
    <location>
        <begin position="19"/>
        <end position="60"/>
    </location>
</feature>
<keyword evidence="4" id="KW-0804">Transcription</keyword>
<evidence type="ECO:0000256" key="1">
    <source>
        <dbReference type="ARBA" id="ARBA00004123"/>
    </source>
</evidence>
<keyword evidence="2" id="KW-0805">Transcription regulation</keyword>
<dbReference type="PROSITE" id="PS50888">
    <property type="entry name" value="BHLH"/>
    <property type="match status" value="1"/>
</dbReference>
<dbReference type="SMART" id="SM00353">
    <property type="entry name" value="HLH"/>
    <property type="match status" value="1"/>
</dbReference>
<feature type="compositionally biased region" description="Basic and acidic residues" evidence="6">
    <location>
        <begin position="46"/>
        <end position="59"/>
    </location>
</feature>
<dbReference type="Pfam" id="PF00010">
    <property type="entry name" value="HLH"/>
    <property type="match status" value="1"/>
</dbReference>
<feature type="domain" description="BHLH" evidence="7">
    <location>
        <begin position="49"/>
        <end position="98"/>
    </location>
</feature>
<evidence type="ECO:0000256" key="3">
    <source>
        <dbReference type="ARBA" id="ARBA00023125"/>
    </source>
</evidence>
<dbReference type="PANTHER" id="PTHR45844:SF16">
    <property type="entry name" value="TRANSCRIPTION FACTOR BHLH30-LIKE"/>
    <property type="match status" value="1"/>
</dbReference>
<name>A0AAV8T6N3_9ROSI</name>
<evidence type="ECO:0000256" key="5">
    <source>
        <dbReference type="ARBA" id="ARBA00023242"/>
    </source>
</evidence>
<evidence type="ECO:0000259" key="7">
    <source>
        <dbReference type="PROSITE" id="PS50888"/>
    </source>
</evidence>
<dbReference type="GO" id="GO:0003700">
    <property type="term" value="F:DNA-binding transcription factor activity"/>
    <property type="evidence" value="ECO:0007669"/>
    <property type="project" value="InterPro"/>
</dbReference>
<dbReference type="Gene3D" id="4.10.280.10">
    <property type="entry name" value="Helix-loop-helix DNA-binding domain"/>
    <property type="match status" value="1"/>
</dbReference>
<keyword evidence="3" id="KW-0238">DNA-binding</keyword>
<dbReference type="GO" id="GO:0046983">
    <property type="term" value="F:protein dimerization activity"/>
    <property type="evidence" value="ECO:0007669"/>
    <property type="project" value="InterPro"/>
</dbReference>
<reference evidence="8 9" key="1">
    <citation type="submission" date="2021-09" db="EMBL/GenBank/DDBJ databases">
        <title>Genomic insights and catalytic innovation underlie evolution of tropane alkaloids biosynthesis.</title>
        <authorList>
            <person name="Wang Y.-J."/>
            <person name="Tian T."/>
            <person name="Huang J.-P."/>
            <person name="Huang S.-X."/>
        </authorList>
    </citation>
    <scope>NUCLEOTIDE SEQUENCE [LARGE SCALE GENOMIC DNA]</scope>
    <source>
        <strain evidence="8">KIB-2018</strain>
        <tissue evidence="8">Leaf</tissue>
    </source>
</reference>
<dbReference type="InterPro" id="IPR045847">
    <property type="entry name" value="AIG1-like"/>
</dbReference>
<evidence type="ECO:0000313" key="8">
    <source>
        <dbReference type="EMBL" id="KAJ8762441.1"/>
    </source>
</evidence>
<sequence>MLPGQRYLFSASESQRKAGCVQESSSVDAMNDRESTLSSALQSGKKSMEALRGHKEAERRRRQRINTHLSTLRTLLPKTTKTDKASLLAEVVRHLTELRKQVADLAGKGGGGWDSDHRWPFPGDSDEATVSYCDSETRMVRASVCCEDRPGLNGDLAQAIGWARGRAVRAEMSTVGGRTKSVVVIEWVGGGGGDEDVKVLSKGLKAVVENRFSGFGLDQAVYGSKRARLLGWVST</sequence>
<accession>A0AAV8T6N3</accession>
<dbReference type="PANTHER" id="PTHR45844">
    <property type="entry name" value="TRANSCRIPTION FACTOR BHLH30"/>
    <property type="match status" value="1"/>
</dbReference>
<dbReference type="InterPro" id="IPR036638">
    <property type="entry name" value="HLH_DNA-bd_sf"/>
</dbReference>